<keyword evidence="2" id="KW-1185">Reference proteome</keyword>
<dbReference type="EMBL" id="KZ293484">
    <property type="protein sequence ID" value="PBK60671.1"/>
    <property type="molecule type" value="Genomic_DNA"/>
</dbReference>
<reference evidence="2" key="1">
    <citation type="journal article" date="2017" name="Nat. Ecol. Evol.">
        <title>Genome expansion and lineage-specific genetic innovations in the forest pathogenic fungi Armillaria.</title>
        <authorList>
            <person name="Sipos G."/>
            <person name="Prasanna A.N."/>
            <person name="Walter M.C."/>
            <person name="O'Connor E."/>
            <person name="Balint B."/>
            <person name="Krizsan K."/>
            <person name="Kiss B."/>
            <person name="Hess J."/>
            <person name="Varga T."/>
            <person name="Slot J."/>
            <person name="Riley R."/>
            <person name="Boka B."/>
            <person name="Rigling D."/>
            <person name="Barry K."/>
            <person name="Lee J."/>
            <person name="Mihaltcheva S."/>
            <person name="LaButti K."/>
            <person name="Lipzen A."/>
            <person name="Waldron R."/>
            <person name="Moloney N.M."/>
            <person name="Sperisen C."/>
            <person name="Kredics L."/>
            <person name="Vagvoelgyi C."/>
            <person name="Patrignani A."/>
            <person name="Fitzpatrick D."/>
            <person name="Nagy I."/>
            <person name="Doyle S."/>
            <person name="Anderson J.B."/>
            <person name="Grigoriev I.V."/>
            <person name="Gueldener U."/>
            <person name="Muensterkoetter M."/>
            <person name="Nagy L.G."/>
        </authorList>
    </citation>
    <scope>NUCLEOTIDE SEQUENCE [LARGE SCALE GENOMIC DNA]</scope>
    <source>
        <strain evidence="2">28-4</strain>
    </source>
</reference>
<name>A0A2H3APC6_9AGAR</name>
<proteinExistence type="predicted"/>
<organism evidence="1 2">
    <name type="scientific">Armillaria solidipes</name>
    <dbReference type="NCBI Taxonomy" id="1076256"/>
    <lineage>
        <taxon>Eukaryota</taxon>
        <taxon>Fungi</taxon>
        <taxon>Dikarya</taxon>
        <taxon>Basidiomycota</taxon>
        <taxon>Agaricomycotina</taxon>
        <taxon>Agaricomycetes</taxon>
        <taxon>Agaricomycetidae</taxon>
        <taxon>Agaricales</taxon>
        <taxon>Marasmiineae</taxon>
        <taxon>Physalacriaceae</taxon>
        <taxon>Armillaria</taxon>
    </lineage>
</organism>
<gene>
    <name evidence="1" type="ORF">ARMSODRAFT_1090244</name>
</gene>
<evidence type="ECO:0000313" key="2">
    <source>
        <dbReference type="Proteomes" id="UP000218334"/>
    </source>
</evidence>
<accession>A0A2H3APC6</accession>
<dbReference type="Gene3D" id="3.50.50.60">
    <property type="entry name" value="FAD/NAD(P)-binding domain"/>
    <property type="match status" value="1"/>
</dbReference>
<dbReference type="SUPFAM" id="SSF51905">
    <property type="entry name" value="FAD/NAD(P)-binding domain"/>
    <property type="match status" value="1"/>
</dbReference>
<evidence type="ECO:0000313" key="1">
    <source>
        <dbReference type="EMBL" id="PBK60671.1"/>
    </source>
</evidence>
<protein>
    <recommendedName>
        <fullName evidence="3">FAD/NAD(P)-binding domain-containing protein</fullName>
    </recommendedName>
</protein>
<dbReference type="InterPro" id="IPR036188">
    <property type="entry name" value="FAD/NAD-bd_sf"/>
</dbReference>
<dbReference type="AlphaFoldDB" id="A0A2H3APC6"/>
<dbReference type="Proteomes" id="UP000218334">
    <property type="component" value="Unassembled WGS sequence"/>
</dbReference>
<evidence type="ECO:0008006" key="3">
    <source>
        <dbReference type="Google" id="ProtNLM"/>
    </source>
</evidence>
<sequence length="551" mass="61559">MTFVAILTVASTVYCAGLLLWRILRHSLLRKQTCVLDLKQLGLSRNDNQKIHGTAVICGGSFAGLFAARVCHDHFDEVVIVEPEAWANDPEAKCQDAWNQAKPRSRIMQYKSLQGPIQSFAFKALCNLFPDLAKECELSDVNVGPSDFRSSTWGRWTKKPYNQYNGTLPDTMTAGRPGLETLMRRMVLGDHYKNIQQVIGTVTGVSRDGSNPGCLDRVMIRTAGGTQEIKAAIVADCTGPASAGLKWLQREGYGRSDTYPRGKVPLEKVKIAYNQMVTYSTSTFHVPLELGNRLPGLPASYEKCSLIYVCVTDPTLDCRGIHIQRVEGNYIHVCCGVFGQNDLPRTLEEIKRYAQSMVTWEPIPPSIFELLDMLEEVEDTMTCSHLPFSGASYIRYDKAINLPANWIAIGDSVMKVNPLFGQGVAKALLGAICLNTILHKYNATSAVPKDFSTEFFEMQKNKISHIWDADKNWDYGYHSTVPIPGETLSDGWLSRWYTRQLIILSFDDMQAGSALWHVNMMLAPPLDALEPGLILKVVWCAFKRSVARFLL</sequence>